<keyword evidence="1" id="KW-0732">Signal</keyword>
<evidence type="ECO:0000313" key="2">
    <source>
        <dbReference type="EMBL" id="TKR76405.1"/>
    </source>
</evidence>
<protein>
    <submittedName>
        <fullName evidence="2">Uncharacterized protein</fullName>
    </submittedName>
</protein>
<evidence type="ECO:0000313" key="3">
    <source>
        <dbReference type="Proteomes" id="UP000298663"/>
    </source>
</evidence>
<dbReference type="AlphaFoldDB" id="A0A4V6A1S0"/>
<reference evidence="2 3" key="2">
    <citation type="journal article" date="2019" name="G3 (Bethesda)">
        <title>Hybrid Assembly of the Genome of the Entomopathogenic Nematode Steinernema carpocapsae Identifies the X-Chromosome.</title>
        <authorList>
            <person name="Serra L."/>
            <person name="Macchietto M."/>
            <person name="Macias-Munoz A."/>
            <person name="McGill C.J."/>
            <person name="Rodriguez I.M."/>
            <person name="Rodriguez B."/>
            <person name="Murad R."/>
            <person name="Mortazavi A."/>
        </authorList>
    </citation>
    <scope>NUCLEOTIDE SEQUENCE [LARGE SCALE GENOMIC DNA]</scope>
    <source>
        <strain evidence="2 3">ALL</strain>
    </source>
</reference>
<evidence type="ECO:0000256" key="1">
    <source>
        <dbReference type="SAM" id="SignalP"/>
    </source>
</evidence>
<gene>
    <name evidence="2" type="ORF">L596_017546</name>
</gene>
<dbReference type="Proteomes" id="UP000298663">
    <property type="component" value="Unassembled WGS sequence"/>
</dbReference>
<proteinExistence type="predicted"/>
<name>A0A4V6A1S0_STECR</name>
<feature type="signal peptide" evidence="1">
    <location>
        <begin position="1"/>
        <end position="20"/>
    </location>
</feature>
<keyword evidence="3" id="KW-1185">Reference proteome</keyword>
<organism evidence="2 3">
    <name type="scientific">Steinernema carpocapsae</name>
    <name type="common">Entomopathogenic nematode</name>
    <dbReference type="NCBI Taxonomy" id="34508"/>
    <lineage>
        <taxon>Eukaryota</taxon>
        <taxon>Metazoa</taxon>
        <taxon>Ecdysozoa</taxon>
        <taxon>Nematoda</taxon>
        <taxon>Chromadorea</taxon>
        <taxon>Rhabditida</taxon>
        <taxon>Tylenchina</taxon>
        <taxon>Panagrolaimomorpha</taxon>
        <taxon>Strongyloidoidea</taxon>
        <taxon>Steinernematidae</taxon>
        <taxon>Steinernema</taxon>
    </lineage>
</organism>
<reference evidence="2 3" key="1">
    <citation type="journal article" date="2015" name="Genome Biol.">
        <title>Comparative genomics of Steinernema reveals deeply conserved gene regulatory networks.</title>
        <authorList>
            <person name="Dillman A.R."/>
            <person name="Macchietto M."/>
            <person name="Porter C.F."/>
            <person name="Rogers A."/>
            <person name="Williams B."/>
            <person name="Antoshechkin I."/>
            <person name="Lee M.M."/>
            <person name="Goodwin Z."/>
            <person name="Lu X."/>
            <person name="Lewis E.E."/>
            <person name="Goodrich-Blair H."/>
            <person name="Stock S.P."/>
            <person name="Adams B.J."/>
            <person name="Sternberg P.W."/>
            <person name="Mortazavi A."/>
        </authorList>
    </citation>
    <scope>NUCLEOTIDE SEQUENCE [LARGE SCALE GENOMIC DNA]</scope>
    <source>
        <strain evidence="2 3">ALL</strain>
    </source>
</reference>
<sequence length="88" mass="9500">MKVIYGVLLAVLVLAAYVCAETDPSNADLELEHGIRAKRWGYGGYGGYGGWGGGYRRGWYGGYGGWGRRWGWGGGYGGYGYGGYGWGR</sequence>
<accession>A0A4V6A1S0</accession>
<comment type="caution">
    <text evidence="2">The sequence shown here is derived from an EMBL/GenBank/DDBJ whole genome shotgun (WGS) entry which is preliminary data.</text>
</comment>
<feature type="chain" id="PRO_5020333002" evidence="1">
    <location>
        <begin position="21"/>
        <end position="88"/>
    </location>
</feature>
<dbReference type="EMBL" id="AZBU02000005">
    <property type="protein sequence ID" value="TKR76405.1"/>
    <property type="molecule type" value="Genomic_DNA"/>
</dbReference>